<accession>A0A0B5FMA3</accession>
<keyword evidence="7" id="KW-1185">Reference proteome</keyword>
<evidence type="ECO:0000259" key="5">
    <source>
        <dbReference type="PROSITE" id="PS50931"/>
    </source>
</evidence>
<dbReference type="KEGG" id="gsb:GSUB_03240"/>
<dbReference type="NCBIfam" id="NF040786">
    <property type="entry name" value="LysR_Sec_metab"/>
    <property type="match status" value="1"/>
</dbReference>
<dbReference type="Pfam" id="PF03466">
    <property type="entry name" value="LysR_substrate"/>
    <property type="match status" value="1"/>
</dbReference>
<evidence type="ECO:0000256" key="3">
    <source>
        <dbReference type="ARBA" id="ARBA00023125"/>
    </source>
</evidence>
<evidence type="ECO:0000313" key="7">
    <source>
        <dbReference type="Proteomes" id="UP000035036"/>
    </source>
</evidence>
<dbReference type="SUPFAM" id="SSF46785">
    <property type="entry name" value="Winged helix' DNA-binding domain"/>
    <property type="match status" value="1"/>
</dbReference>
<feature type="domain" description="HTH lysR-type" evidence="5">
    <location>
        <begin position="1"/>
        <end position="58"/>
    </location>
</feature>
<evidence type="ECO:0000256" key="2">
    <source>
        <dbReference type="ARBA" id="ARBA00023015"/>
    </source>
</evidence>
<dbReference type="HOGENOM" id="CLU_039613_6_1_7"/>
<dbReference type="InterPro" id="IPR036388">
    <property type="entry name" value="WH-like_DNA-bd_sf"/>
</dbReference>
<dbReference type="PANTHER" id="PTHR30126:SF64">
    <property type="entry name" value="HTH-TYPE TRANSCRIPTIONAL REGULATOR CITR"/>
    <property type="match status" value="1"/>
</dbReference>
<dbReference type="Gene3D" id="3.40.190.10">
    <property type="entry name" value="Periplasmic binding protein-like II"/>
    <property type="match status" value="2"/>
</dbReference>
<keyword evidence="3" id="KW-0238">DNA-binding</keyword>
<dbReference type="STRING" id="483547.GSUB_03240"/>
<evidence type="ECO:0000313" key="6">
    <source>
        <dbReference type="EMBL" id="AJF05784.1"/>
    </source>
</evidence>
<dbReference type="Pfam" id="PF00126">
    <property type="entry name" value="HTH_1"/>
    <property type="match status" value="1"/>
</dbReference>
<dbReference type="PANTHER" id="PTHR30126">
    <property type="entry name" value="HTH-TYPE TRANSCRIPTIONAL REGULATOR"/>
    <property type="match status" value="1"/>
</dbReference>
<evidence type="ECO:0000256" key="4">
    <source>
        <dbReference type="ARBA" id="ARBA00023163"/>
    </source>
</evidence>
<dbReference type="SUPFAM" id="SSF53850">
    <property type="entry name" value="Periplasmic binding protein-like II"/>
    <property type="match status" value="1"/>
</dbReference>
<sequence>MDLKRLEVFCRTVELKSFTKAAKHLHLSQPTVSEHIRHLEQVVGEKLLDRFGREVVATPAGRILYDHALKMLRLKSEALAEIEAFGGRLSGTLALGASSIPGAYLLPRQIAALKKEHPGIHFNLRISGTNRIAQDVIAGDLEIGIVGSEQRDGRLTDEPLFTDEILLVVPPDHPFAQRTRVTPEELANEDFILREPDSGTRTVTMEGLRTRGFDLEQARIVAEFGSCEAVRESIKAGIGCGFMSALAVAEDAERGTLKTLRVEGVDLRRRFHLLTRRGRRLSPVAELFIEQLRAQVA</sequence>
<dbReference type="PROSITE" id="PS50931">
    <property type="entry name" value="HTH_LYSR"/>
    <property type="match status" value="1"/>
</dbReference>
<protein>
    <recommendedName>
        <fullName evidence="5">HTH lysR-type domain-containing protein</fullName>
    </recommendedName>
</protein>
<dbReference type="GO" id="GO:0003700">
    <property type="term" value="F:DNA-binding transcription factor activity"/>
    <property type="evidence" value="ECO:0007669"/>
    <property type="project" value="InterPro"/>
</dbReference>
<dbReference type="EMBL" id="CP010311">
    <property type="protein sequence ID" value="AJF05784.1"/>
    <property type="molecule type" value="Genomic_DNA"/>
</dbReference>
<dbReference type="FunFam" id="1.10.10.10:FF:000001">
    <property type="entry name" value="LysR family transcriptional regulator"/>
    <property type="match status" value="1"/>
</dbReference>
<organism evidence="6 7">
    <name type="scientific">Geoalkalibacter subterraneus</name>
    <dbReference type="NCBI Taxonomy" id="483547"/>
    <lineage>
        <taxon>Bacteria</taxon>
        <taxon>Pseudomonadati</taxon>
        <taxon>Thermodesulfobacteriota</taxon>
        <taxon>Desulfuromonadia</taxon>
        <taxon>Desulfuromonadales</taxon>
        <taxon>Geoalkalibacteraceae</taxon>
        <taxon>Geoalkalibacter</taxon>
    </lineage>
</organism>
<evidence type="ECO:0000256" key="1">
    <source>
        <dbReference type="ARBA" id="ARBA00009437"/>
    </source>
</evidence>
<reference evidence="6 7" key="1">
    <citation type="journal article" date="2015" name="Genome Announc.">
        <title>Genomes of Geoalkalibacter ferrihydriticus Z-0531T and Geoalkalibacter subterraneus Red1T, Two Haloalkaliphilic Metal-Reducing Deltaproteobacteria.</title>
        <authorList>
            <person name="Badalamenti J.P."/>
            <person name="Krajmalnik-Brown R."/>
            <person name="Torres C.I."/>
            <person name="Bond D.R."/>
        </authorList>
    </citation>
    <scope>NUCLEOTIDE SEQUENCE [LARGE SCALE GENOMIC DNA]</scope>
    <source>
        <strain evidence="6 7">Red1</strain>
    </source>
</reference>
<dbReference type="Proteomes" id="UP000035036">
    <property type="component" value="Chromosome"/>
</dbReference>
<dbReference type="RefSeq" id="WP_040199169.1">
    <property type="nucleotide sequence ID" value="NZ_CP010311.1"/>
</dbReference>
<dbReference type="PRINTS" id="PR00039">
    <property type="entry name" value="HTHLYSR"/>
</dbReference>
<keyword evidence="4" id="KW-0804">Transcription</keyword>
<keyword evidence="2" id="KW-0805">Transcription regulation</keyword>
<proteinExistence type="inferred from homology"/>
<dbReference type="CDD" id="cd08420">
    <property type="entry name" value="PBP2_CysL_like"/>
    <property type="match status" value="1"/>
</dbReference>
<dbReference type="InterPro" id="IPR047788">
    <property type="entry name" value="LysR-like_Sec_metab"/>
</dbReference>
<dbReference type="InterPro" id="IPR005119">
    <property type="entry name" value="LysR_subst-bd"/>
</dbReference>
<gene>
    <name evidence="6" type="ORF">GSUB_03240</name>
</gene>
<dbReference type="Gene3D" id="1.10.10.10">
    <property type="entry name" value="Winged helix-like DNA-binding domain superfamily/Winged helix DNA-binding domain"/>
    <property type="match status" value="1"/>
</dbReference>
<dbReference type="OrthoDB" id="9808620at2"/>
<comment type="similarity">
    <text evidence="1">Belongs to the LysR transcriptional regulatory family.</text>
</comment>
<dbReference type="InterPro" id="IPR000847">
    <property type="entry name" value="LysR_HTH_N"/>
</dbReference>
<dbReference type="GO" id="GO:0000976">
    <property type="term" value="F:transcription cis-regulatory region binding"/>
    <property type="evidence" value="ECO:0007669"/>
    <property type="project" value="TreeGrafter"/>
</dbReference>
<name>A0A0B5FMA3_9BACT</name>
<dbReference type="AlphaFoldDB" id="A0A0B5FMA3"/>
<dbReference type="InterPro" id="IPR036390">
    <property type="entry name" value="WH_DNA-bd_sf"/>
</dbReference>